<feature type="transmembrane region" description="Helical" evidence="1">
    <location>
        <begin position="77"/>
        <end position="96"/>
    </location>
</feature>
<feature type="transmembrane region" description="Helical" evidence="1">
    <location>
        <begin position="392"/>
        <end position="412"/>
    </location>
</feature>
<dbReference type="AlphaFoldDB" id="A0A364RHP8"/>
<keyword evidence="1" id="KW-0472">Membrane</keyword>
<keyword evidence="3" id="KW-1185">Reference proteome</keyword>
<dbReference type="OrthoDB" id="9765532at2"/>
<reference evidence="2 3" key="1">
    <citation type="submission" date="2018-06" db="EMBL/GenBank/DDBJ databases">
        <authorList>
            <person name="Liu Z.-W."/>
        </authorList>
    </citation>
    <scope>NUCLEOTIDE SEQUENCE [LARGE SCALE GENOMIC DNA]</scope>
    <source>
        <strain evidence="2 3">2b14</strain>
    </source>
</reference>
<name>A0A364RHP8_9BACT</name>
<gene>
    <name evidence="2" type="ORF">DP923_01575</name>
</gene>
<dbReference type="Pfam" id="PF16980">
    <property type="entry name" value="CitMHS_2"/>
    <property type="match status" value="1"/>
</dbReference>
<keyword evidence="1" id="KW-0812">Transmembrane</keyword>
<feature type="transmembrane region" description="Helical" evidence="1">
    <location>
        <begin position="185"/>
        <end position="204"/>
    </location>
</feature>
<dbReference type="Proteomes" id="UP000251692">
    <property type="component" value="Unassembled WGS sequence"/>
</dbReference>
<dbReference type="EMBL" id="QMDV01000001">
    <property type="protein sequence ID" value="RAU83784.1"/>
    <property type="molecule type" value="Genomic_DNA"/>
</dbReference>
<feature type="transmembrane region" description="Helical" evidence="1">
    <location>
        <begin position="433"/>
        <end position="456"/>
    </location>
</feature>
<proteinExistence type="predicted"/>
<protein>
    <submittedName>
        <fullName evidence="2">Citrate transporter</fullName>
    </submittedName>
</protein>
<organism evidence="2 3">
    <name type="scientific">Pontibacter arcticus</name>
    <dbReference type="NCBI Taxonomy" id="2080288"/>
    <lineage>
        <taxon>Bacteria</taxon>
        <taxon>Pseudomonadati</taxon>
        <taxon>Bacteroidota</taxon>
        <taxon>Cytophagia</taxon>
        <taxon>Cytophagales</taxon>
        <taxon>Hymenobacteraceae</taxon>
        <taxon>Pontibacter</taxon>
    </lineage>
</organism>
<feature type="transmembrane region" description="Helical" evidence="1">
    <location>
        <begin position="295"/>
        <end position="319"/>
    </location>
</feature>
<evidence type="ECO:0000256" key="1">
    <source>
        <dbReference type="SAM" id="Phobius"/>
    </source>
</evidence>
<feature type="transmembrane region" description="Helical" evidence="1">
    <location>
        <begin position="15"/>
        <end position="36"/>
    </location>
</feature>
<reference evidence="2 3" key="2">
    <citation type="submission" date="2018-07" db="EMBL/GenBank/DDBJ databases">
        <title>Pontibacter sp. 2b14 genomic sequence and assembly.</title>
        <authorList>
            <person name="Du Z.-J."/>
        </authorList>
    </citation>
    <scope>NUCLEOTIDE SEQUENCE [LARGE SCALE GENOMIC DNA]</scope>
    <source>
        <strain evidence="2 3">2b14</strain>
    </source>
</reference>
<dbReference type="RefSeq" id="WP_112303821.1">
    <property type="nucleotide sequence ID" value="NZ_QMDV01000001.1"/>
</dbReference>
<feature type="transmembrane region" description="Helical" evidence="1">
    <location>
        <begin position="236"/>
        <end position="254"/>
    </location>
</feature>
<feature type="transmembrane region" description="Helical" evidence="1">
    <location>
        <begin position="108"/>
        <end position="135"/>
    </location>
</feature>
<sequence length="462" mass="51355">MLTNFILLAQAQHEVAVYLIIPFLLLIGMIASGPVLFGHFWEHNYKKVAVTLGLTVLAYYLFVLQDQHMPIHTFFEYASFAILLSSLYIAAGGIYININASATPAMNVALMALGAVMANIIGTTGASLLLIRPFIRLNIHRIKSYQIVFFIFIVSNAGGLLTPLGDPPLFIGFLKGVPFFWTLQHLFVPWLLAIAALCLIFFVVDSRNKLSNYAPRPEVIAANEAKTEFYISGKRNLLWLAIIIGAIFLDPNVIDGLPHIYYDGNKFSFLREIIQLTAAFLCYRNSDKTALAGNHFTFGPILEVVFLFFGIFFTMMPALQLSAKIASSPEYSQYITPNFLYWATGSLSGFLDNAPTYANFLSLAMAKYDMAQNNVMEVRQFATGTGLEPGTIILLEAISLASVLFGAFTYIGNGPNFMVKAIAESAGIKMPSFFAYVFKYSIPFLLPVLILIWYLVVELKLF</sequence>
<evidence type="ECO:0000313" key="3">
    <source>
        <dbReference type="Proteomes" id="UP000251692"/>
    </source>
</evidence>
<feature type="transmembrane region" description="Helical" evidence="1">
    <location>
        <begin position="147"/>
        <end position="165"/>
    </location>
</feature>
<keyword evidence="1" id="KW-1133">Transmembrane helix</keyword>
<accession>A0A364RHP8</accession>
<dbReference type="InterPro" id="IPR031566">
    <property type="entry name" value="CitMHS_2"/>
</dbReference>
<evidence type="ECO:0000313" key="2">
    <source>
        <dbReference type="EMBL" id="RAU83784.1"/>
    </source>
</evidence>
<feature type="transmembrane region" description="Helical" evidence="1">
    <location>
        <begin position="48"/>
        <end position="65"/>
    </location>
</feature>
<comment type="caution">
    <text evidence="2">The sequence shown here is derived from an EMBL/GenBank/DDBJ whole genome shotgun (WGS) entry which is preliminary data.</text>
</comment>